<dbReference type="PRINTS" id="PR00604">
    <property type="entry name" value="CYTCHRMECIAB"/>
</dbReference>
<dbReference type="Proteomes" id="UP000709466">
    <property type="component" value="Unassembled WGS sequence"/>
</dbReference>
<dbReference type="Gene3D" id="1.10.760.10">
    <property type="entry name" value="Cytochrome c-like domain"/>
    <property type="match status" value="1"/>
</dbReference>
<name>A0ABX0W417_9RHOB</name>
<gene>
    <name evidence="8" type="ORF">HCZ30_14385</name>
</gene>
<organism evidence="8 9">
    <name type="scientific">Marivivens donghaensis</name>
    <dbReference type="NCBI Taxonomy" id="1699413"/>
    <lineage>
        <taxon>Bacteria</taxon>
        <taxon>Pseudomonadati</taxon>
        <taxon>Pseudomonadota</taxon>
        <taxon>Alphaproteobacteria</taxon>
        <taxon>Rhodobacterales</taxon>
        <taxon>Paracoccaceae</taxon>
        <taxon>Marivivens group</taxon>
        <taxon>Marivivens</taxon>
    </lineage>
</organism>
<feature type="domain" description="Cytochrome c" evidence="7">
    <location>
        <begin position="70"/>
        <end position="169"/>
    </location>
</feature>
<evidence type="ECO:0000256" key="1">
    <source>
        <dbReference type="ARBA" id="ARBA00022448"/>
    </source>
</evidence>
<evidence type="ECO:0000313" key="8">
    <source>
        <dbReference type="EMBL" id="NIY73618.1"/>
    </source>
</evidence>
<keyword evidence="4" id="KW-0249">Electron transport</keyword>
<reference evidence="8 9" key="1">
    <citation type="submission" date="2020-03" db="EMBL/GenBank/DDBJ databases">
        <title>Bacterial isolates of synthetic phycosphere.</title>
        <authorList>
            <person name="Fu H."/>
            <person name="Moran M.A."/>
        </authorList>
    </citation>
    <scope>NUCLEOTIDE SEQUENCE [LARGE SCALE GENOMIC DNA]</scope>
    <source>
        <strain evidence="8 9">HF1</strain>
    </source>
</reference>
<proteinExistence type="predicted"/>
<accession>A0ABX0W417</accession>
<evidence type="ECO:0000256" key="4">
    <source>
        <dbReference type="ARBA" id="ARBA00022982"/>
    </source>
</evidence>
<keyword evidence="3 6" id="KW-0479">Metal-binding</keyword>
<keyword evidence="1" id="KW-0813">Transport</keyword>
<keyword evidence="9" id="KW-1185">Reference proteome</keyword>
<evidence type="ECO:0000256" key="3">
    <source>
        <dbReference type="ARBA" id="ARBA00022723"/>
    </source>
</evidence>
<dbReference type="EMBL" id="JAATOP010000011">
    <property type="protein sequence ID" value="NIY73618.1"/>
    <property type="molecule type" value="Genomic_DNA"/>
</dbReference>
<evidence type="ECO:0000313" key="9">
    <source>
        <dbReference type="Proteomes" id="UP000709466"/>
    </source>
</evidence>
<protein>
    <submittedName>
        <fullName evidence="8">Cytochrome c family protein</fullName>
    </submittedName>
</protein>
<keyword evidence="2 6" id="KW-0349">Heme</keyword>
<comment type="caution">
    <text evidence="8">The sequence shown here is derived from an EMBL/GenBank/DDBJ whole genome shotgun (WGS) entry which is preliminary data.</text>
</comment>
<evidence type="ECO:0000259" key="7">
    <source>
        <dbReference type="PROSITE" id="PS51007"/>
    </source>
</evidence>
<dbReference type="InterPro" id="IPR009056">
    <property type="entry name" value="Cyt_c-like_dom"/>
</dbReference>
<dbReference type="PROSITE" id="PS51007">
    <property type="entry name" value="CYTC"/>
    <property type="match status" value="1"/>
</dbReference>
<dbReference type="RefSeq" id="WP_167638999.1">
    <property type="nucleotide sequence ID" value="NZ_JAATOP010000011.1"/>
</dbReference>
<dbReference type="SUPFAM" id="SSF46626">
    <property type="entry name" value="Cytochrome c"/>
    <property type="match status" value="1"/>
</dbReference>
<evidence type="ECO:0000256" key="6">
    <source>
        <dbReference type="PROSITE-ProRule" id="PRU00433"/>
    </source>
</evidence>
<dbReference type="InterPro" id="IPR002327">
    <property type="entry name" value="Cyt_c_1A/1B"/>
</dbReference>
<dbReference type="InterPro" id="IPR036909">
    <property type="entry name" value="Cyt_c-like_dom_sf"/>
</dbReference>
<keyword evidence="5 6" id="KW-0408">Iron</keyword>
<evidence type="ECO:0000256" key="2">
    <source>
        <dbReference type="ARBA" id="ARBA00022617"/>
    </source>
</evidence>
<dbReference type="Pfam" id="PF00034">
    <property type="entry name" value="Cytochrom_C"/>
    <property type="match status" value="1"/>
</dbReference>
<dbReference type="PANTHER" id="PTHR11961">
    <property type="entry name" value="CYTOCHROME C"/>
    <property type="match status" value="1"/>
</dbReference>
<sequence length="170" mass="17967">MFDTMTMTKVLGGVCGAWLVFLLGGWAADEIYTANEGGHGDHAQAYLIDTGASDEPVEEGPSFEEVFASADAAAGEKVFRKCSSCHKLEEGVNGTGPTLYGVVGRPVDSIEGFAYSGALEEVVDVWTPENLSHFIENPRGFAPGTAMGFAGLPKIQDRADLIAYLSTIGQ</sequence>
<evidence type="ECO:0000256" key="5">
    <source>
        <dbReference type="ARBA" id="ARBA00023004"/>
    </source>
</evidence>